<dbReference type="PROSITE" id="PS51480">
    <property type="entry name" value="DHAL"/>
    <property type="match status" value="1"/>
</dbReference>
<comment type="catalytic activity">
    <reaction evidence="10">
        <text>dihydroxyacetone + ATP = dihydroxyacetone phosphate + ADP + H(+)</text>
        <dbReference type="Rhea" id="RHEA:15773"/>
        <dbReference type="ChEBI" id="CHEBI:15378"/>
        <dbReference type="ChEBI" id="CHEBI:16016"/>
        <dbReference type="ChEBI" id="CHEBI:30616"/>
        <dbReference type="ChEBI" id="CHEBI:57642"/>
        <dbReference type="ChEBI" id="CHEBI:456216"/>
        <dbReference type="EC" id="2.7.1.29"/>
    </reaction>
</comment>
<organism evidence="15 16">
    <name type="scientific">Scytalidium lignicola</name>
    <name type="common">Hyphomycete</name>
    <dbReference type="NCBI Taxonomy" id="5539"/>
    <lineage>
        <taxon>Eukaryota</taxon>
        <taxon>Fungi</taxon>
        <taxon>Dikarya</taxon>
        <taxon>Ascomycota</taxon>
        <taxon>Pezizomycotina</taxon>
        <taxon>Leotiomycetes</taxon>
        <taxon>Leotiomycetes incertae sedis</taxon>
        <taxon>Scytalidium</taxon>
    </lineage>
</organism>
<dbReference type="EMBL" id="NCSJ02000096">
    <property type="protein sequence ID" value="RFU30628.1"/>
    <property type="molecule type" value="Genomic_DNA"/>
</dbReference>
<evidence type="ECO:0000256" key="1">
    <source>
        <dbReference type="ARBA" id="ARBA00003264"/>
    </source>
</evidence>
<evidence type="ECO:0000256" key="5">
    <source>
        <dbReference type="ARBA" id="ARBA00022741"/>
    </source>
</evidence>
<evidence type="ECO:0000256" key="10">
    <source>
        <dbReference type="ARBA" id="ARBA00048898"/>
    </source>
</evidence>
<dbReference type="Pfam" id="PF02733">
    <property type="entry name" value="Dak1"/>
    <property type="match status" value="1"/>
</dbReference>
<evidence type="ECO:0000259" key="14">
    <source>
        <dbReference type="PROSITE" id="PS51481"/>
    </source>
</evidence>
<reference evidence="15 16" key="1">
    <citation type="submission" date="2018-05" db="EMBL/GenBank/DDBJ databases">
        <title>Draft genome sequence of Scytalidium lignicola DSM 105466, a ubiquitous saprotrophic fungus.</title>
        <authorList>
            <person name="Buettner E."/>
            <person name="Gebauer A.M."/>
            <person name="Hofrichter M."/>
            <person name="Liers C."/>
            <person name="Kellner H."/>
        </authorList>
    </citation>
    <scope>NUCLEOTIDE SEQUENCE [LARGE SCALE GENOMIC DNA]</scope>
    <source>
        <strain evidence="15 16">DSM 105466</strain>
    </source>
</reference>
<dbReference type="GO" id="GO:0050354">
    <property type="term" value="F:triokinase activity"/>
    <property type="evidence" value="ECO:0007669"/>
    <property type="project" value="UniProtKB-EC"/>
</dbReference>
<dbReference type="PANTHER" id="PTHR28629">
    <property type="entry name" value="TRIOKINASE/FMN CYCLASE"/>
    <property type="match status" value="1"/>
</dbReference>
<dbReference type="Gene3D" id="3.40.50.10440">
    <property type="entry name" value="Dihydroxyacetone kinase, domain 1"/>
    <property type="match status" value="1"/>
</dbReference>
<feature type="binding site" evidence="12">
    <location>
        <position position="113"/>
    </location>
    <ligand>
        <name>substrate</name>
    </ligand>
</feature>
<dbReference type="PROSITE" id="PS51481">
    <property type="entry name" value="DHAK"/>
    <property type="match status" value="1"/>
</dbReference>
<evidence type="ECO:0000256" key="8">
    <source>
        <dbReference type="ARBA" id="ARBA00022840"/>
    </source>
</evidence>
<dbReference type="SUPFAM" id="SSF101473">
    <property type="entry name" value="DhaL-like"/>
    <property type="match status" value="1"/>
</dbReference>
<dbReference type="GO" id="GO:0019588">
    <property type="term" value="P:anaerobic glycerol catabolic process"/>
    <property type="evidence" value="ECO:0007669"/>
    <property type="project" value="UniProtKB-UniPathway"/>
</dbReference>
<comment type="pathway">
    <text evidence="2">Polyol metabolism; glycerol fermentation; glycerone phosphate from glycerol (oxidative route): step 2/2.</text>
</comment>
<dbReference type="UniPathway" id="UPA00617">
    <property type="reaction ID" value="UER00669"/>
</dbReference>
<feature type="non-terminal residue" evidence="15">
    <location>
        <position position="592"/>
    </location>
</feature>
<proteinExistence type="inferred from homology"/>
<evidence type="ECO:0000256" key="3">
    <source>
        <dbReference type="ARBA" id="ARBA00008757"/>
    </source>
</evidence>
<dbReference type="Gene3D" id="3.30.1180.20">
    <property type="entry name" value="Dihydroxyacetone kinase, domain 2"/>
    <property type="match status" value="1"/>
</dbReference>
<dbReference type="GO" id="GO:0005524">
    <property type="term" value="F:ATP binding"/>
    <property type="evidence" value="ECO:0007669"/>
    <property type="project" value="UniProtKB-KW"/>
</dbReference>
<dbReference type="AlphaFoldDB" id="A0A3E2HB46"/>
<keyword evidence="5" id="KW-0547">Nucleotide-binding</keyword>
<dbReference type="InterPro" id="IPR004007">
    <property type="entry name" value="DhaL_dom"/>
</dbReference>
<evidence type="ECO:0008006" key="17">
    <source>
        <dbReference type="Google" id="ProtNLM"/>
    </source>
</evidence>
<dbReference type="PANTHER" id="PTHR28629:SF14">
    <property type="entry name" value="DIHYDROXYACETONE KINASE 1"/>
    <property type="match status" value="1"/>
</dbReference>
<comment type="catalytic activity">
    <reaction evidence="9">
        <text>D-glyceraldehyde + ATP = D-glyceraldehyde 3-phosphate + ADP + H(+)</text>
        <dbReference type="Rhea" id="RHEA:13941"/>
        <dbReference type="ChEBI" id="CHEBI:15378"/>
        <dbReference type="ChEBI" id="CHEBI:17378"/>
        <dbReference type="ChEBI" id="CHEBI:30616"/>
        <dbReference type="ChEBI" id="CHEBI:59776"/>
        <dbReference type="ChEBI" id="CHEBI:456216"/>
        <dbReference type="EC" id="2.7.1.28"/>
    </reaction>
</comment>
<accession>A0A3E2HB46</accession>
<feature type="binding site" evidence="12">
    <location>
        <begin position="56"/>
        <end position="59"/>
    </location>
    <ligand>
        <name>substrate</name>
    </ligand>
</feature>
<dbReference type="GO" id="GO:0005829">
    <property type="term" value="C:cytosol"/>
    <property type="evidence" value="ECO:0007669"/>
    <property type="project" value="TreeGrafter"/>
</dbReference>
<dbReference type="FunFam" id="1.25.40.340:FF:000001">
    <property type="entry name" value="Dihydroxyacetone kinase 1"/>
    <property type="match status" value="1"/>
</dbReference>
<dbReference type="Gene3D" id="1.25.40.340">
    <property type="match status" value="1"/>
</dbReference>
<evidence type="ECO:0000256" key="4">
    <source>
        <dbReference type="ARBA" id="ARBA00022679"/>
    </source>
</evidence>
<dbReference type="OMA" id="THIDIVY"/>
<evidence type="ECO:0000256" key="7">
    <source>
        <dbReference type="ARBA" id="ARBA00022798"/>
    </source>
</evidence>
<feature type="domain" description="DhaK" evidence="14">
    <location>
        <begin position="9"/>
        <end position="348"/>
    </location>
</feature>
<evidence type="ECO:0000256" key="2">
    <source>
        <dbReference type="ARBA" id="ARBA00004778"/>
    </source>
</evidence>
<evidence type="ECO:0000256" key="6">
    <source>
        <dbReference type="ARBA" id="ARBA00022777"/>
    </source>
</evidence>
<name>A0A3E2HB46_SCYLI</name>
<dbReference type="InterPro" id="IPR012734">
    <property type="entry name" value="DhaK_ATP"/>
</dbReference>
<comment type="caution">
    <text evidence="15">The sequence shown here is derived from an EMBL/GenBank/DDBJ whole genome shotgun (WGS) entry which is preliminary data.</text>
</comment>
<comment type="function">
    <text evidence="1">Catalyzes both the phosphorylation of dihydroxyacetone and of glyceraldehyde.</text>
</comment>
<dbReference type="SUPFAM" id="SSF82549">
    <property type="entry name" value="DAK1/DegV-like"/>
    <property type="match status" value="1"/>
</dbReference>
<evidence type="ECO:0000256" key="11">
    <source>
        <dbReference type="PIRSR" id="PIRSR612734-1"/>
    </source>
</evidence>
<dbReference type="STRING" id="5539.A0A3E2HB46"/>
<feature type="domain" description="DhaL" evidence="13">
    <location>
        <begin position="386"/>
        <end position="590"/>
    </location>
</feature>
<keyword evidence="8" id="KW-0067">ATP-binding</keyword>
<gene>
    <name evidence="15" type="ORF">B7463_g5719</name>
</gene>
<keyword evidence="7" id="KW-0319">Glycerol metabolism</keyword>
<dbReference type="InterPro" id="IPR004006">
    <property type="entry name" value="DhaK_dom"/>
</dbReference>
<evidence type="ECO:0000259" key="13">
    <source>
        <dbReference type="PROSITE" id="PS51480"/>
    </source>
</evidence>
<dbReference type="OrthoDB" id="1724672at2759"/>
<sequence length="592" mass="63138">MHTKHFFSDPNQLVISALKSFVITNPSLAFDQEDKIIFRRSGAVPQSRVSIISGGGSGHEPAFAGLVGKGLLTASVAGTIFASPSSRQICKAALECVDTGMGVLIITMNYTGDMLNFGLAAEKARLTGKKVKFLSVGDDVGVGRLKSGSVGRRGICGTVLTVKIAGALAETGASLDEVYRVANLVSENLVSLGASLDQVHVPGRAIFPATIPPDEVEVGVGIHNESGSCRLKNGDLSRLIDLLLLQLLDENDQDRNYIRRQPDDDFVLLINNLGGLSPLELAGIVTEVCSKLDTKYSIRPVRTIHGTFLTSLNAPGFNISLLRIVDTGLGEGKSLLDLLDAPAEAVGWTSPITSSTWKAFSSNAPAGFTSSPSVEHSASNLRVDYETLSKCLSGGLRSIIAAEPSIIHFDTIVGDGDCGVGLKRGAEAVLELMQKHVSKDTHIDIVYILSNITGVVERTMDGTSGAVYAIFLNSLTNGVREQDTTFSSRITVKTWTDALDYALSTLLKYTPAKIGDRTLMDTLIPFCKTLVESENIHTAIHAARDGTEATKNMRPKLGRSVYVGSEERWLGKIPDPGAYGLFEFLNGLAGSL</sequence>
<feature type="active site" description="Tele-hemiaminal-histidine intermediate" evidence="11">
    <location>
        <position position="223"/>
    </location>
</feature>
<evidence type="ECO:0000313" key="15">
    <source>
        <dbReference type="EMBL" id="RFU30628.1"/>
    </source>
</evidence>
<protein>
    <recommendedName>
        <fullName evidence="17">Dihydroxyacetone kinase</fullName>
    </recommendedName>
</protein>
<evidence type="ECO:0000313" key="16">
    <source>
        <dbReference type="Proteomes" id="UP000258309"/>
    </source>
</evidence>
<dbReference type="SMART" id="SM01120">
    <property type="entry name" value="Dak2"/>
    <property type="match status" value="1"/>
</dbReference>
<dbReference type="GO" id="GO:0004371">
    <property type="term" value="F:glycerone kinase activity"/>
    <property type="evidence" value="ECO:0007669"/>
    <property type="project" value="UniProtKB-EC"/>
</dbReference>
<comment type="similarity">
    <text evidence="3">Belongs to the dihydroxyacetone kinase (DAK) family.</text>
</comment>
<keyword evidence="6" id="KW-0418">Kinase</keyword>
<feature type="non-terminal residue" evidence="15">
    <location>
        <position position="1"/>
    </location>
</feature>
<dbReference type="InterPro" id="IPR036117">
    <property type="entry name" value="DhaL_dom_sf"/>
</dbReference>
<evidence type="ECO:0000256" key="12">
    <source>
        <dbReference type="PIRSR" id="PIRSR612734-2"/>
    </source>
</evidence>
<evidence type="ECO:0000256" key="9">
    <source>
        <dbReference type="ARBA" id="ARBA00047974"/>
    </source>
</evidence>
<dbReference type="FunFam" id="3.40.50.10440:FF:000002">
    <property type="entry name" value="Dihydroxyacetone kinase"/>
    <property type="match status" value="1"/>
</dbReference>
<dbReference type="FunFam" id="3.30.1180.20:FF:000001">
    <property type="entry name" value="Dihydroxyacetone kinase 1"/>
    <property type="match status" value="1"/>
</dbReference>
<dbReference type="NCBIfam" id="TIGR02361">
    <property type="entry name" value="dak_ATP"/>
    <property type="match status" value="1"/>
</dbReference>
<dbReference type="Proteomes" id="UP000258309">
    <property type="component" value="Unassembled WGS sequence"/>
</dbReference>
<dbReference type="InterPro" id="IPR050861">
    <property type="entry name" value="Dihydroxyacetone_Kinase"/>
</dbReference>
<keyword evidence="4" id="KW-0808">Transferase</keyword>
<dbReference type="Pfam" id="PF02734">
    <property type="entry name" value="Dak2"/>
    <property type="match status" value="1"/>
</dbReference>
<keyword evidence="16" id="KW-1185">Reference proteome</keyword>